<dbReference type="Proteomes" id="UP000230423">
    <property type="component" value="Unassembled WGS sequence"/>
</dbReference>
<feature type="non-terminal residue" evidence="1">
    <location>
        <position position="1"/>
    </location>
</feature>
<protein>
    <submittedName>
        <fullName evidence="1">Uncharacterized protein</fullName>
    </submittedName>
</protein>
<dbReference type="OrthoDB" id="291007at2759"/>
<evidence type="ECO:0000313" key="2">
    <source>
        <dbReference type="Proteomes" id="UP000230423"/>
    </source>
</evidence>
<organism evidence="1 2">
    <name type="scientific">Teladorsagia circumcincta</name>
    <name type="common">Brown stomach worm</name>
    <name type="synonym">Ostertagia circumcincta</name>
    <dbReference type="NCBI Taxonomy" id="45464"/>
    <lineage>
        <taxon>Eukaryota</taxon>
        <taxon>Metazoa</taxon>
        <taxon>Ecdysozoa</taxon>
        <taxon>Nematoda</taxon>
        <taxon>Chromadorea</taxon>
        <taxon>Rhabditida</taxon>
        <taxon>Rhabditina</taxon>
        <taxon>Rhabditomorpha</taxon>
        <taxon>Strongyloidea</taxon>
        <taxon>Trichostrongylidae</taxon>
        <taxon>Teladorsagia</taxon>
    </lineage>
</organism>
<reference evidence="1 2" key="1">
    <citation type="submission" date="2015-09" db="EMBL/GenBank/DDBJ databases">
        <title>Draft genome of the parasitic nematode Teladorsagia circumcincta isolate WARC Sus (inbred).</title>
        <authorList>
            <person name="Mitreva M."/>
        </authorList>
    </citation>
    <scope>NUCLEOTIDE SEQUENCE [LARGE SCALE GENOMIC DNA]</scope>
    <source>
        <strain evidence="1 2">S</strain>
    </source>
</reference>
<gene>
    <name evidence="1" type="ORF">TELCIR_22467</name>
</gene>
<evidence type="ECO:0000313" key="1">
    <source>
        <dbReference type="EMBL" id="PIO56138.1"/>
    </source>
</evidence>
<dbReference type="EMBL" id="KZ382323">
    <property type="protein sequence ID" value="PIO56138.1"/>
    <property type="molecule type" value="Genomic_DNA"/>
</dbReference>
<accession>A0A2G9TE32</accession>
<dbReference type="AlphaFoldDB" id="A0A2G9TE32"/>
<sequence>DILFQGDIRMPTSLLADMVNNANTRRKRTAFRNAQYPANIWKAGVPFAFHKSLNITRVFDSDGVRENQ</sequence>
<proteinExistence type="predicted"/>
<keyword evidence="2" id="KW-1185">Reference proteome</keyword>
<name>A0A2G9TE32_TELCI</name>